<evidence type="ECO:0000313" key="2">
    <source>
        <dbReference type="EMBL" id="CAJ0602841.1"/>
    </source>
</evidence>
<dbReference type="EMBL" id="CATQJL010000305">
    <property type="protein sequence ID" value="CAJ0602841.1"/>
    <property type="molecule type" value="Genomic_DNA"/>
</dbReference>
<organism evidence="2 3">
    <name type="scientific">Cylicocyclus nassatus</name>
    <name type="common">Nematode worm</name>
    <dbReference type="NCBI Taxonomy" id="53992"/>
    <lineage>
        <taxon>Eukaryota</taxon>
        <taxon>Metazoa</taxon>
        <taxon>Ecdysozoa</taxon>
        <taxon>Nematoda</taxon>
        <taxon>Chromadorea</taxon>
        <taxon>Rhabditida</taxon>
        <taxon>Rhabditina</taxon>
        <taxon>Rhabditomorpha</taxon>
        <taxon>Strongyloidea</taxon>
        <taxon>Strongylidae</taxon>
        <taxon>Cylicocyclus</taxon>
    </lineage>
</organism>
<keyword evidence="3" id="KW-1185">Reference proteome</keyword>
<reference evidence="2" key="1">
    <citation type="submission" date="2023-07" db="EMBL/GenBank/DDBJ databases">
        <authorList>
            <consortium name="CYATHOMIX"/>
        </authorList>
    </citation>
    <scope>NUCLEOTIDE SEQUENCE</scope>
    <source>
        <strain evidence="2">N/A</strain>
    </source>
</reference>
<dbReference type="Proteomes" id="UP001176961">
    <property type="component" value="Unassembled WGS sequence"/>
</dbReference>
<dbReference type="AlphaFoldDB" id="A0AA36M8Y3"/>
<evidence type="ECO:0000256" key="1">
    <source>
        <dbReference type="SAM" id="MobiDB-lite"/>
    </source>
</evidence>
<proteinExistence type="predicted"/>
<comment type="caution">
    <text evidence="2">The sequence shown here is derived from an EMBL/GenBank/DDBJ whole genome shotgun (WGS) entry which is preliminary data.</text>
</comment>
<dbReference type="InterPro" id="IPR035332">
    <property type="entry name" value="DUF5386"/>
</dbReference>
<sequence>MDPNHVEFASDNNKEYGIPIYNEVDAPISSLTSLSTNNFLDEIALLKRGKITRDTPKHTYRRGSAETIVSPNSTAQEGPISMEELNNRGLILGNNRIIYNVPHGVLKGMGSDNRRNASSTTSRKTSSTIDDSSLKMTSLGLLDDAIHSNVTMQEFYVGTPGEQAKMKISNLEDGISYRLSILDDICLLQRTSKNTMLLCWKSR</sequence>
<evidence type="ECO:0000313" key="3">
    <source>
        <dbReference type="Proteomes" id="UP001176961"/>
    </source>
</evidence>
<gene>
    <name evidence="2" type="ORF">CYNAS_LOCUS14824</name>
</gene>
<protein>
    <submittedName>
        <fullName evidence="2">Uncharacterized protein</fullName>
    </submittedName>
</protein>
<dbReference type="Pfam" id="PF17360">
    <property type="entry name" value="DUF5386"/>
    <property type="match status" value="1"/>
</dbReference>
<feature type="region of interest" description="Disordered" evidence="1">
    <location>
        <begin position="109"/>
        <end position="129"/>
    </location>
</feature>
<name>A0AA36M8Y3_CYLNA</name>
<feature type="compositionally biased region" description="Low complexity" evidence="1">
    <location>
        <begin position="116"/>
        <end position="129"/>
    </location>
</feature>
<accession>A0AA36M8Y3</accession>